<protein>
    <submittedName>
        <fullName evidence="1">Uncharacterized protein</fullName>
    </submittedName>
</protein>
<organism evidence="1 2">
    <name type="scientific">Kibdelosporangium aridum</name>
    <dbReference type="NCBI Taxonomy" id="2030"/>
    <lineage>
        <taxon>Bacteria</taxon>
        <taxon>Bacillati</taxon>
        <taxon>Actinomycetota</taxon>
        <taxon>Actinomycetes</taxon>
        <taxon>Pseudonocardiales</taxon>
        <taxon>Pseudonocardiaceae</taxon>
        <taxon>Kibdelosporangium</taxon>
    </lineage>
</organism>
<name>A0A428YJJ1_KIBAR</name>
<accession>A0A428YJJ1</accession>
<evidence type="ECO:0000313" key="2">
    <source>
        <dbReference type="Proteomes" id="UP000287547"/>
    </source>
</evidence>
<comment type="caution">
    <text evidence="1">The sequence shown here is derived from an EMBL/GenBank/DDBJ whole genome shotgun (WGS) entry which is preliminary data.</text>
</comment>
<reference evidence="1 2" key="1">
    <citation type="submission" date="2018-05" db="EMBL/GenBank/DDBJ databases">
        <title>Evolution of GPA BGCs.</title>
        <authorList>
            <person name="Waglechner N."/>
            <person name="Wright G.D."/>
        </authorList>
    </citation>
    <scope>NUCLEOTIDE SEQUENCE [LARGE SCALE GENOMIC DNA]</scope>
    <source>
        <strain evidence="1 2">A82846</strain>
    </source>
</reference>
<sequence length="86" mass="9449">MAQRFGQLASDSLAGEVVEQTAQNLRDLAAGPEDLLPVLAADAEIGIGDRDEIKMSMVALVGELLGRTRRRRNRQARSGRPRLKHQ</sequence>
<dbReference type="AlphaFoldDB" id="A0A428YJJ1"/>
<dbReference type="EMBL" id="QHKI01000081">
    <property type="protein sequence ID" value="RSM67641.1"/>
    <property type="molecule type" value="Genomic_DNA"/>
</dbReference>
<dbReference type="Proteomes" id="UP000287547">
    <property type="component" value="Unassembled WGS sequence"/>
</dbReference>
<dbReference type="RefSeq" id="WP_037263588.1">
    <property type="nucleotide sequence ID" value="NZ_QHKI01000081.1"/>
</dbReference>
<proteinExistence type="predicted"/>
<evidence type="ECO:0000313" key="1">
    <source>
        <dbReference type="EMBL" id="RSM67641.1"/>
    </source>
</evidence>
<gene>
    <name evidence="1" type="ORF">DMH04_48490</name>
</gene>